<dbReference type="GO" id="GO:0004671">
    <property type="term" value="F:protein C-terminal S-isoprenylcysteine carboxyl O-methyltransferase activity"/>
    <property type="evidence" value="ECO:0007669"/>
    <property type="project" value="InterPro"/>
</dbReference>
<keyword evidence="7" id="KW-0489">Methyltransferase</keyword>
<keyword evidence="4 6" id="KW-0472">Membrane</keyword>
<evidence type="ECO:0000256" key="2">
    <source>
        <dbReference type="ARBA" id="ARBA00022692"/>
    </source>
</evidence>
<dbReference type="RefSeq" id="WP_164852792.1">
    <property type="nucleotide sequence ID" value="NZ_SACO01000015.1"/>
</dbReference>
<evidence type="ECO:0000313" key="7">
    <source>
        <dbReference type="EMBL" id="RVU03462.1"/>
    </source>
</evidence>
<evidence type="ECO:0000256" key="1">
    <source>
        <dbReference type="ARBA" id="ARBA00004141"/>
    </source>
</evidence>
<comment type="subcellular location">
    <subcellularLocation>
        <location evidence="1">Membrane</location>
        <topology evidence="1">Multi-pass membrane protein</topology>
    </subcellularLocation>
</comment>
<feature type="region of interest" description="Disordered" evidence="5">
    <location>
        <begin position="1"/>
        <end position="25"/>
    </location>
</feature>
<feature type="non-terminal residue" evidence="7">
    <location>
        <position position="1"/>
    </location>
</feature>
<evidence type="ECO:0000256" key="5">
    <source>
        <dbReference type="SAM" id="MobiDB-lite"/>
    </source>
</evidence>
<name>A0A437N0N7_9SPHN</name>
<keyword evidence="7" id="KW-0808">Transferase</keyword>
<accession>A0A437N0N7</accession>
<keyword evidence="2 6" id="KW-0812">Transmembrane</keyword>
<evidence type="ECO:0000256" key="3">
    <source>
        <dbReference type="ARBA" id="ARBA00022989"/>
    </source>
</evidence>
<sequence length="208" mass="24195">EADHRTSPLATPQAGRLKPKPRRGHISVTNIPTLRQMFRRRTMYGFPLTIYVLSGWLQTRYPGIDWFSHDSGHLLEMMFGWRVNPHFGPFHLASFLFIGGGFMLISSAWNVLHNAQRKHEIATTGLYSRIRHPQYAGFIAVMFGFLLQWPTLLTFAMFPVLVVMYIRLALHEEQDALREFGEPYRQYMKRVPAFVPRLSRSEGQKMQS</sequence>
<dbReference type="PANTHER" id="PTHR12714:SF9">
    <property type="entry name" value="PROTEIN-S-ISOPRENYLCYSTEINE O-METHYLTRANSFERASE"/>
    <property type="match status" value="1"/>
</dbReference>
<dbReference type="PANTHER" id="PTHR12714">
    <property type="entry name" value="PROTEIN-S ISOPRENYLCYSTEINE O-METHYLTRANSFERASE"/>
    <property type="match status" value="1"/>
</dbReference>
<organism evidence="7 8">
    <name type="scientific">Novosphingobium umbonatum</name>
    <dbReference type="NCBI Taxonomy" id="1908524"/>
    <lineage>
        <taxon>Bacteria</taxon>
        <taxon>Pseudomonadati</taxon>
        <taxon>Pseudomonadota</taxon>
        <taxon>Alphaproteobacteria</taxon>
        <taxon>Sphingomonadales</taxon>
        <taxon>Sphingomonadaceae</taxon>
        <taxon>Novosphingobium</taxon>
    </lineage>
</organism>
<evidence type="ECO:0000256" key="6">
    <source>
        <dbReference type="SAM" id="Phobius"/>
    </source>
</evidence>
<keyword evidence="3 6" id="KW-1133">Transmembrane helix</keyword>
<evidence type="ECO:0000256" key="4">
    <source>
        <dbReference type="ARBA" id="ARBA00023136"/>
    </source>
</evidence>
<comment type="caution">
    <text evidence="7">The sequence shown here is derived from an EMBL/GenBank/DDBJ whole genome shotgun (WGS) entry which is preliminary data.</text>
</comment>
<feature type="transmembrane region" description="Helical" evidence="6">
    <location>
        <begin position="90"/>
        <end position="112"/>
    </location>
</feature>
<feature type="transmembrane region" description="Helical" evidence="6">
    <location>
        <begin position="42"/>
        <end position="59"/>
    </location>
</feature>
<dbReference type="EMBL" id="SACO01000015">
    <property type="protein sequence ID" value="RVU03462.1"/>
    <property type="molecule type" value="Genomic_DNA"/>
</dbReference>
<dbReference type="Gene3D" id="1.20.120.1630">
    <property type="match status" value="1"/>
</dbReference>
<protein>
    <submittedName>
        <fullName evidence="7">Isoprenylcysteine carboxylmethyltransferase family protein</fullName>
    </submittedName>
</protein>
<dbReference type="InterPro" id="IPR007269">
    <property type="entry name" value="ICMT_MeTrfase"/>
</dbReference>
<gene>
    <name evidence="7" type="ORF">EOE18_16070</name>
</gene>
<feature type="transmembrane region" description="Helical" evidence="6">
    <location>
        <begin position="133"/>
        <end position="149"/>
    </location>
</feature>
<dbReference type="Proteomes" id="UP000282837">
    <property type="component" value="Unassembled WGS sequence"/>
</dbReference>
<dbReference type="Pfam" id="PF04140">
    <property type="entry name" value="ICMT"/>
    <property type="match status" value="1"/>
</dbReference>
<keyword evidence="8" id="KW-1185">Reference proteome</keyword>
<reference evidence="7 8" key="1">
    <citation type="submission" date="2019-01" db="EMBL/GenBank/DDBJ databases">
        <authorList>
            <person name="Chen W.-M."/>
        </authorList>
    </citation>
    <scope>NUCLEOTIDE SEQUENCE [LARGE SCALE GENOMIC DNA]</scope>
    <source>
        <strain evidence="7 8">FSY-9</strain>
    </source>
</reference>
<dbReference type="GO" id="GO:0016020">
    <property type="term" value="C:membrane"/>
    <property type="evidence" value="ECO:0007669"/>
    <property type="project" value="UniProtKB-SubCell"/>
</dbReference>
<dbReference type="AlphaFoldDB" id="A0A437N0N7"/>
<dbReference type="GO" id="GO:0032259">
    <property type="term" value="P:methylation"/>
    <property type="evidence" value="ECO:0007669"/>
    <property type="project" value="UniProtKB-KW"/>
</dbReference>
<evidence type="ECO:0000313" key="8">
    <source>
        <dbReference type="Proteomes" id="UP000282837"/>
    </source>
</evidence>
<proteinExistence type="predicted"/>